<proteinExistence type="predicted"/>
<organism evidence="1">
    <name type="scientific">Cacopsylla melanoneura</name>
    <dbReference type="NCBI Taxonomy" id="428564"/>
    <lineage>
        <taxon>Eukaryota</taxon>
        <taxon>Metazoa</taxon>
        <taxon>Ecdysozoa</taxon>
        <taxon>Arthropoda</taxon>
        <taxon>Hexapoda</taxon>
        <taxon>Insecta</taxon>
        <taxon>Pterygota</taxon>
        <taxon>Neoptera</taxon>
        <taxon>Paraneoptera</taxon>
        <taxon>Hemiptera</taxon>
        <taxon>Sternorrhyncha</taxon>
        <taxon>Psylloidea</taxon>
        <taxon>Psyllidae</taxon>
        <taxon>Psyllinae</taxon>
        <taxon>Cacopsylla</taxon>
    </lineage>
</organism>
<name>A0A8D9AF90_9HEMI</name>
<dbReference type="EMBL" id="HBUF01564771">
    <property type="protein sequence ID" value="CAG6764006.1"/>
    <property type="molecule type" value="Transcribed_RNA"/>
</dbReference>
<evidence type="ECO:0000313" key="1">
    <source>
        <dbReference type="EMBL" id="CAG6764005.1"/>
    </source>
</evidence>
<dbReference type="EMBL" id="HBUF01564770">
    <property type="protein sequence ID" value="CAG6764005.1"/>
    <property type="molecule type" value="Transcribed_RNA"/>
</dbReference>
<reference evidence="1" key="1">
    <citation type="submission" date="2021-05" db="EMBL/GenBank/DDBJ databases">
        <authorList>
            <person name="Alioto T."/>
            <person name="Alioto T."/>
            <person name="Gomez Garrido J."/>
        </authorList>
    </citation>
    <scope>NUCLEOTIDE SEQUENCE</scope>
</reference>
<protein>
    <recommendedName>
        <fullName evidence="2">Reverse transcriptase domain-containing protein</fullName>
    </recommendedName>
</protein>
<evidence type="ECO:0008006" key="2">
    <source>
        <dbReference type="Google" id="ProtNLM"/>
    </source>
</evidence>
<dbReference type="AlphaFoldDB" id="A0A8D9AF90"/>
<accession>A0A8D9AF90</accession>
<sequence length="169" mass="19204">MIVSRRRHLVSSSYLINGETIKSVTTKKDLGVTLCHDLCFNLHMENTVQSAFRVLGFIMRTLRPTHDIDSHILLFQSLVLSKLIYASVVWMPFTADKISQIESVQASFCRRLFAKLNGFYPAYPNQIAHTTLREQRGNCSTGSQRPAWYVRRLQTGSSPDFELIGAHEG</sequence>